<accession>A0A0D3H2A3</accession>
<dbReference type="Proteomes" id="UP000026960">
    <property type="component" value="Chromosome 8"/>
</dbReference>
<protein>
    <submittedName>
        <fullName evidence="2">Uncharacterized protein</fullName>
    </submittedName>
</protein>
<sequence length="76" mass="9061">MAANFVCFFAGLCIGISIQANDEEQQRRLRLVELERRGEEREKQVAEMVSREEDRERERKKNLDKLDQIVQILRNL</sequence>
<dbReference type="Gramene" id="OBART08G20920.1">
    <property type="protein sequence ID" value="OBART08G20920.1"/>
    <property type="gene ID" value="OBART08G20920"/>
</dbReference>
<keyword evidence="1" id="KW-0732">Signal</keyword>
<feature type="signal peptide" evidence="1">
    <location>
        <begin position="1"/>
        <end position="20"/>
    </location>
</feature>
<dbReference type="PaxDb" id="65489-OBART08G20920.1"/>
<evidence type="ECO:0000313" key="2">
    <source>
        <dbReference type="EnsemblPlants" id="OBART08G20920.1"/>
    </source>
</evidence>
<evidence type="ECO:0000313" key="3">
    <source>
        <dbReference type="Proteomes" id="UP000026960"/>
    </source>
</evidence>
<proteinExistence type="predicted"/>
<keyword evidence="3" id="KW-1185">Reference proteome</keyword>
<dbReference type="HOGENOM" id="CLU_2658427_0_0_1"/>
<reference evidence="2" key="1">
    <citation type="journal article" date="2009" name="Rice">
        <title>De Novo Next Generation Sequencing of Plant Genomes.</title>
        <authorList>
            <person name="Rounsley S."/>
            <person name="Marri P.R."/>
            <person name="Yu Y."/>
            <person name="He R."/>
            <person name="Sisneros N."/>
            <person name="Goicoechea J.L."/>
            <person name="Lee S.J."/>
            <person name="Angelova A."/>
            <person name="Kudrna D."/>
            <person name="Luo M."/>
            <person name="Affourtit J."/>
            <person name="Desany B."/>
            <person name="Knight J."/>
            <person name="Niazi F."/>
            <person name="Egholm M."/>
            <person name="Wing R.A."/>
        </authorList>
    </citation>
    <scope>NUCLEOTIDE SEQUENCE [LARGE SCALE GENOMIC DNA]</scope>
    <source>
        <strain evidence="2">cv. IRGC 105608</strain>
    </source>
</reference>
<organism evidence="2">
    <name type="scientific">Oryza barthii</name>
    <dbReference type="NCBI Taxonomy" id="65489"/>
    <lineage>
        <taxon>Eukaryota</taxon>
        <taxon>Viridiplantae</taxon>
        <taxon>Streptophyta</taxon>
        <taxon>Embryophyta</taxon>
        <taxon>Tracheophyta</taxon>
        <taxon>Spermatophyta</taxon>
        <taxon>Magnoliopsida</taxon>
        <taxon>Liliopsida</taxon>
        <taxon>Poales</taxon>
        <taxon>Poaceae</taxon>
        <taxon>BOP clade</taxon>
        <taxon>Oryzoideae</taxon>
        <taxon>Oryzeae</taxon>
        <taxon>Oryzinae</taxon>
        <taxon>Oryza</taxon>
    </lineage>
</organism>
<dbReference type="EnsemblPlants" id="OBART08G20920.1">
    <property type="protein sequence ID" value="OBART08G20920.1"/>
    <property type="gene ID" value="OBART08G20920"/>
</dbReference>
<name>A0A0D3H2A3_9ORYZ</name>
<feature type="chain" id="PRO_5002263111" evidence="1">
    <location>
        <begin position="21"/>
        <end position="76"/>
    </location>
</feature>
<dbReference type="AlphaFoldDB" id="A0A0D3H2A3"/>
<reference evidence="2" key="2">
    <citation type="submission" date="2015-03" db="UniProtKB">
        <authorList>
            <consortium name="EnsemblPlants"/>
        </authorList>
    </citation>
    <scope>IDENTIFICATION</scope>
</reference>
<evidence type="ECO:0000256" key="1">
    <source>
        <dbReference type="SAM" id="SignalP"/>
    </source>
</evidence>